<feature type="transmembrane region" description="Helical" evidence="7">
    <location>
        <begin position="301"/>
        <end position="321"/>
    </location>
</feature>
<dbReference type="PANTHER" id="PTHR30572:SF4">
    <property type="entry name" value="ABC TRANSPORTER PERMEASE YTRF"/>
    <property type="match status" value="1"/>
</dbReference>
<keyword evidence="2" id="KW-1003">Cell membrane</keyword>
<feature type="transmembrane region" description="Helical" evidence="7">
    <location>
        <begin position="203"/>
        <end position="227"/>
    </location>
</feature>
<dbReference type="Pfam" id="PF12704">
    <property type="entry name" value="MacB_PCD"/>
    <property type="match status" value="1"/>
</dbReference>
<accession>K2R2U6</accession>
<evidence type="ECO:0000256" key="1">
    <source>
        <dbReference type="ARBA" id="ARBA00004651"/>
    </source>
</evidence>
<gene>
    <name evidence="10" type="ORF">A994_07491</name>
</gene>
<protein>
    <recommendedName>
        <fullName evidence="12">ABC transporter permease protein</fullName>
    </recommendedName>
</protein>
<keyword evidence="11" id="KW-1185">Reference proteome</keyword>
<evidence type="ECO:0000256" key="3">
    <source>
        <dbReference type="ARBA" id="ARBA00022692"/>
    </source>
</evidence>
<sequence length="338" mass="36319">MLGIIIGVATLLLLMGAGTGMKAYTKDKMQSMAGDITIYNSSGGAYSSGEYYLDSEAVSKIQNMSQLYNVKDETAFSSEINRTPIYVVGVSSWDQYKVNGTNGVVVDQTLVDKFDYKIGSKIVINDKEFTITGTTKQKTMQGLVLLDIDQALPLNDNKVSDVTASVKGDPDTVKNTVESQVPGTMAMTQSDYSKQIDDAMNGIMLFIGAIASIGLIVGVISIVNIMLVNVTERTREIGVLKAIGFTNREVLGSILMEAGLLGFIGSIFGLIIAAVLLQLAITFYGAQLGVEDITLMYMLPVWLVLSVVGGATVLSVLAGLYPAWRASRLNVVEALRYD</sequence>
<comment type="similarity">
    <text evidence="6">Belongs to the ABC-4 integral membrane protein family.</text>
</comment>
<dbReference type="InterPro" id="IPR003838">
    <property type="entry name" value="ABC3_permease_C"/>
</dbReference>
<evidence type="ECO:0000256" key="7">
    <source>
        <dbReference type="SAM" id="Phobius"/>
    </source>
</evidence>
<comment type="caution">
    <text evidence="10">The sequence shown here is derived from an EMBL/GenBank/DDBJ whole genome shotgun (WGS) entry which is preliminary data.</text>
</comment>
<dbReference type="InterPro" id="IPR025857">
    <property type="entry name" value="MacB_PCD"/>
</dbReference>
<evidence type="ECO:0000313" key="11">
    <source>
        <dbReference type="Proteomes" id="UP000007360"/>
    </source>
</evidence>
<evidence type="ECO:0000259" key="9">
    <source>
        <dbReference type="Pfam" id="PF12704"/>
    </source>
</evidence>
<dbReference type="InterPro" id="IPR050250">
    <property type="entry name" value="Macrolide_Exporter_MacB"/>
</dbReference>
<dbReference type="RefSeq" id="WP_004030808.1">
    <property type="nucleotide sequence ID" value="NZ_AMPO01000006.1"/>
</dbReference>
<organism evidence="10 11">
    <name type="scientific">Methanobacterium formicicum (strain DSM 3637 / PP1)</name>
    <dbReference type="NCBI Taxonomy" id="1204725"/>
    <lineage>
        <taxon>Archaea</taxon>
        <taxon>Methanobacteriati</taxon>
        <taxon>Methanobacteriota</taxon>
        <taxon>Methanomada group</taxon>
        <taxon>Methanobacteria</taxon>
        <taxon>Methanobacteriales</taxon>
        <taxon>Methanobacteriaceae</taxon>
        <taxon>Methanobacterium</taxon>
    </lineage>
</organism>
<evidence type="ECO:0000259" key="8">
    <source>
        <dbReference type="Pfam" id="PF02687"/>
    </source>
</evidence>
<evidence type="ECO:0000256" key="4">
    <source>
        <dbReference type="ARBA" id="ARBA00022989"/>
    </source>
</evidence>
<feature type="domain" description="MacB-like periplasmic core" evidence="9">
    <location>
        <begin position="1"/>
        <end position="173"/>
    </location>
</feature>
<evidence type="ECO:0000313" key="10">
    <source>
        <dbReference type="EMBL" id="EKF85557.1"/>
    </source>
</evidence>
<evidence type="ECO:0008006" key="12">
    <source>
        <dbReference type="Google" id="ProtNLM"/>
    </source>
</evidence>
<dbReference type="GO" id="GO:0005886">
    <property type="term" value="C:plasma membrane"/>
    <property type="evidence" value="ECO:0007669"/>
    <property type="project" value="UniProtKB-SubCell"/>
</dbReference>
<name>K2R2U6_METFP</name>
<dbReference type="PANTHER" id="PTHR30572">
    <property type="entry name" value="MEMBRANE COMPONENT OF TRANSPORTER-RELATED"/>
    <property type="match status" value="1"/>
</dbReference>
<dbReference type="GO" id="GO:0022857">
    <property type="term" value="F:transmembrane transporter activity"/>
    <property type="evidence" value="ECO:0007669"/>
    <property type="project" value="TreeGrafter"/>
</dbReference>
<feature type="transmembrane region" description="Helical" evidence="7">
    <location>
        <begin position="258"/>
        <end position="281"/>
    </location>
</feature>
<dbReference type="AlphaFoldDB" id="K2R2U6"/>
<keyword evidence="5 7" id="KW-0472">Membrane</keyword>
<evidence type="ECO:0000256" key="2">
    <source>
        <dbReference type="ARBA" id="ARBA00022475"/>
    </source>
</evidence>
<comment type="subcellular location">
    <subcellularLocation>
        <location evidence="1">Cell membrane</location>
        <topology evidence="1">Multi-pass membrane protein</topology>
    </subcellularLocation>
</comment>
<proteinExistence type="inferred from homology"/>
<dbReference type="Proteomes" id="UP000007360">
    <property type="component" value="Unassembled WGS sequence"/>
</dbReference>
<evidence type="ECO:0000256" key="6">
    <source>
        <dbReference type="ARBA" id="ARBA00038076"/>
    </source>
</evidence>
<dbReference type="Pfam" id="PF02687">
    <property type="entry name" value="FtsX"/>
    <property type="match status" value="1"/>
</dbReference>
<dbReference type="EMBL" id="AMPO01000006">
    <property type="protein sequence ID" value="EKF85557.1"/>
    <property type="molecule type" value="Genomic_DNA"/>
</dbReference>
<evidence type="ECO:0000256" key="5">
    <source>
        <dbReference type="ARBA" id="ARBA00023136"/>
    </source>
</evidence>
<keyword evidence="3 7" id="KW-0812">Transmembrane</keyword>
<reference evidence="10 11" key="1">
    <citation type="journal article" date="2012" name="J. Bacteriol.">
        <title>Draft genome sequence of Methanobacterium formicicum DSM 3637, an archaebacterium isolated from the methane producer amoeba Pelomyxa palustris.</title>
        <authorList>
            <person name="Gutierrez G."/>
        </authorList>
    </citation>
    <scope>NUCLEOTIDE SEQUENCE [LARGE SCALE GENOMIC DNA]</scope>
    <source>
        <strain evidence="11">DSM 3637 / PP1</strain>
    </source>
</reference>
<dbReference type="PATRIC" id="fig|1204725.3.peg.1504"/>
<feature type="domain" description="ABC3 transporter permease C-terminal" evidence="8">
    <location>
        <begin position="209"/>
        <end position="330"/>
    </location>
</feature>
<keyword evidence="4 7" id="KW-1133">Transmembrane helix</keyword>